<feature type="domain" description="4Fe-4S ferredoxin-type" evidence="9">
    <location>
        <begin position="61"/>
        <end position="91"/>
    </location>
</feature>
<evidence type="ECO:0000259" key="9">
    <source>
        <dbReference type="PROSITE" id="PS51379"/>
    </source>
</evidence>
<keyword evidence="8" id="KW-0472">Membrane</keyword>
<protein>
    <submittedName>
        <fullName evidence="10">Anaerobic dimethyl sulfoxide reductase chain B, iron-sulfur binding subunit</fullName>
        <ecNumber evidence="10">1.8.5.3</ecNumber>
    </submittedName>
</protein>
<dbReference type="SUPFAM" id="SSF54862">
    <property type="entry name" value="4Fe-4S ferredoxins"/>
    <property type="match status" value="1"/>
</dbReference>
<evidence type="ECO:0000256" key="1">
    <source>
        <dbReference type="ARBA" id="ARBA00022448"/>
    </source>
</evidence>
<keyword evidence="4" id="KW-0677">Repeat</keyword>
<feature type="transmembrane region" description="Helical" evidence="8">
    <location>
        <begin position="443"/>
        <end position="465"/>
    </location>
</feature>
<evidence type="ECO:0000313" key="10">
    <source>
        <dbReference type="EMBL" id="VAX06816.1"/>
    </source>
</evidence>
<dbReference type="GO" id="GO:0019645">
    <property type="term" value="P:anaerobic electron transport chain"/>
    <property type="evidence" value="ECO:0007669"/>
    <property type="project" value="InterPro"/>
</dbReference>
<feature type="transmembrane region" description="Helical" evidence="8">
    <location>
        <begin position="564"/>
        <end position="585"/>
    </location>
</feature>
<feature type="transmembrane region" description="Helical" evidence="8">
    <location>
        <begin position="323"/>
        <end position="348"/>
    </location>
</feature>
<feature type="transmembrane region" description="Helical" evidence="8">
    <location>
        <begin position="477"/>
        <end position="494"/>
    </location>
</feature>
<keyword evidence="1" id="KW-0813">Transport</keyword>
<evidence type="ECO:0000256" key="4">
    <source>
        <dbReference type="ARBA" id="ARBA00022737"/>
    </source>
</evidence>
<dbReference type="PANTHER" id="PTHR43177:SF5">
    <property type="entry name" value="ANAEROBIC DIMETHYL SULFOXIDE REDUCTASE CHAIN B-RELATED"/>
    <property type="match status" value="1"/>
</dbReference>
<feature type="transmembrane region" description="Helical" evidence="8">
    <location>
        <begin position="369"/>
        <end position="396"/>
    </location>
</feature>
<dbReference type="InterPro" id="IPR017900">
    <property type="entry name" value="4Fe4S_Fe_S_CS"/>
</dbReference>
<dbReference type="Pfam" id="PF13247">
    <property type="entry name" value="Fer4_11"/>
    <property type="match status" value="1"/>
</dbReference>
<feature type="transmembrane region" description="Helical" evidence="8">
    <location>
        <begin position="402"/>
        <end position="422"/>
    </location>
</feature>
<evidence type="ECO:0000256" key="2">
    <source>
        <dbReference type="ARBA" id="ARBA00022485"/>
    </source>
</evidence>
<evidence type="ECO:0000256" key="3">
    <source>
        <dbReference type="ARBA" id="ARBA00022723"/>
    </source>
</evidence>
<keyword evidence="8" id="KW-1133">Transmembrane helix</keyword>
<dbReference type="CDD" id="cd16371">
    <property type="entry name" value="DMSOR_beta_like"/>
    <property type="match status" value="1"/>
</dbReference>
<evidence type="ECO:0000256" key="7">
    <source>
        <dbReference type="ARBA" id="ARBA00023014"/>
    </source>
</evidence>
<organism evidence="10">
    <name type="scientific">hydrothermal vent metagenome</name>
    <dbReference type="NCBI Taxonomy" id="652676"/>
    <lineage>
        <taxon>unclassified sequences</taxon>
        <taxon>metagenomes</taxon>
        <taxon>ecological metagenomes</taxon>
    </lineage>
</organism>
<keyword evidence="2" id="KW-0004">4Fe-4S</keyword>
<dbReference type="InterPro" id="IPR007059">
    <property type="entry name" value="DmsC"/>
</dbReference>
<gene>
    <name evidence="10" type="ORF">MNBD_GAMMA25-1453</name>
</gene>
<dbReference type="PROSITE" id="PS51379">
    <property type="entry name" value="4FE4S_FER_2"/>
    <property type="match status" value="2"/>
</dbReference>
<dbReference type="GO" id="GO:0016020">
    <property type="term" value="C:membrane"/>
    <property type="evidence" value="ECO:0007669"/>
    <property type="project" value="InterPro"/>
</dbReference>
<reference evidence="10" key="1">
    <citation type="submission" date="2018-06" db="EMBL/GenBank/DDBJ databases">
        <authorList>
            <person name="Zhirakovskaya E."/>
        </authorList>
    </citation>
    <scope>NUCLEOTIDE SEQUENCE</scope>
</reference>
<name>A0A3B1ALM7_9ZZZZ</name>
<dbReference type="EMBL" id="UOFY01000010">
    <property type="protein sequence ID" value="VAX06816.1"/>
    <property type="molecule type" value="Genomic_DNA"/>
</dbReference>
<dbReference type="EC" id="1.8.5.3" evidence="10"/>
<dbReference type="GO" id="GO:0046872">
    <property type="term" value="F:metal ion binding"/>
    <property type="evidence" value="ECO:0007669"/>
    <property type="project" value="UniProtKB-KW"/>
</dbReference>
<proteinExistence type="predicted"/>
<keyword evidence="3" id="KW-0479">Metal-binding</keyword>
<keyword evidence="10" id="KW-0560">Oxidoreductase</keyword>
<dbReference type="GO" id="GO:0016491">
    <property type="term" value="F:oxidoreductase activity"/>
    <property type="evidence" value="ECO:0007669"/>
    <property type="project" value="UniProtKB-KW"/>
</dbReference>
<keyword evidence="5" id="KW-0249">Electron transport</keyword>
<feature type="transmembrane region" description="Helical" evidence="8">
    <location>
        <begin position="288"/>
        <end position="311"/>
    </location>
</feature>
<dbReference type="Gene3D" id="3.30.70.20">
    <property type="match status" value="2"/>
</dbReference>
<dbReference type="Pfam" id="PF04976">
    <property type="entry name" value="DmsC"/>
    <property type="match status" value="1"/>
</dbReference>
<evidence type="ECO:0000256" key="5">
    <source>
        <dbReference type="ARBA" id="ARBA00022982"/>
    </source>
</evidence>
<keyword evidence="7" id="KW-0411">Iron-sulfur</keyword>
<dbReference type="AlphaFoldDB" id="A0A3B1ALM7"/>
<feature type="domain" description="4Fe-4S ferredoxin-type" evidence="9">
    <location>
        <begin position="139"/>
        <end position="168"/>
    </location>
</feature>
<dbReference type="PROSITE" id="PS00198">
    <property type="entry name" value="4FE4S_FER_1"/>
    <property type="match status" value="1"/>
</dbReference>
<accession>A0A3B1ALM7</accession>
<sequence>MFKVRDNEPAYAFVPQVDAPDTNQYDKKIELADKNDPLVGESLNINGDSFVSDNPDRYKQHGFYFNADNCIACHACESACSEKNDLPAHIAFRAVGYVEGGTYPNYTRLNISMACNHCDDPVCLKGCPTRAYTKFAEYGAVLQDPDICFGCGYCTWVCPYNAPQLDTTRGHVVKCNMCVDRLEVGLKPACAAACLGGALDFGVIETTPENREQLKTEIPGFPTTDITHPNIRFQQTRSLPREMQRTDAMPLRYERDEQGESEFKTKLHDSGEVREWNLNKLRSREDPLVIFTLITQLVVGMFLALFLAPWVGLSELSLAANPVLQPIVLFSLLGLETFALALSTLHLGRPHRFYRAFNNLRYSPVSREVAGVAVFFNLLGAYTLLASFPVLFSWLPENIVSVLQQTCGWGAAISGPVALYFMHRIYRIKARPFWNHWQVLTSFYGNMLSLGSIIIITVFAGALIYKGESFAHLVEVMRWPLLVGLLLDASGLHFHARDNIRAGGEAAASHFEQLTKFGNTYVLRNILLASGGVLALSLSVTIMDGMLAYALWLLTGLAISMTALISRALFYVLVIPTTMPGAFFWRNRGFQEHARETGLADMPQVGVVPDTH</sequence>
<dbReference type="PANTHER" id="PTHR43177">
    <property type="entry name" value="PROTEIN NRFC"/>
    <property type="match status" value="1"/>
</dbReference>
<dbReference type="InterPro" id="IPR017896">
    <property type="entry name" value="4Fe4S_Fe-S-bd"/>
</dbReference>
<keyword evidence="8" id="KW-0812">Transmembrane</keyword>
<dbReference type="InterPro" id="IPR050954">
    <property type="entry name" value="ET_IronSulfur_Cluster-Binding"/>
</dbReference>
<dbReference type="GO" id="GO:0051539">
    <property type="term" value="F:4 iron, 4 sulfur cluster binding"/>
    <property type="evidence" value="ECO:0007669"/>
    <property type="project" value="UniProtKB-KW"/>
</dbReference>
<evidence type="ECO:0000256" key="8">
    <source>
        <dbReference type="SAM" id="Phobius"/>
    </source>
</evidence>
<keyword evidence="6" id="KW-0408">Iron</keyword>
<evidence type="ECO:0000256" key="6">
    <source>
        <dbReference type="ARBA" id="ARBA00023004"/>
    </source>
</evidence>
<feature type="transmembrane region" description="Helical" evidence="8">
    <location>
        <begin position="526"/>
        <end position="552"/>
    </location>
</feature>